<evidence type="ECO:0000313" key="7">
    <source>
        <dbReference type="Proteomes" id="UP001597182"/>
    </source>
</evidence>
<feature type="domain" description="Luciferase-like" evidence="5">
    <location>
        <begin position="19"/>
        <end position="245"/>
    </location>
</feature>
<dbReference type="Pfam" id="PF00296">
    <property type="entry name" value="Bac_luciferase"/>
    <property type="match status" value="1"/>
</dbReference>
<dbReference type="SUPFAM" id="SSF51679">
    <property type="entry name" value="Bacterial luciferase-like"/>
    <property type="match status" value="1"/>
</dbReference>
<protein>
    <submittedName>
        <fullName evidence="6">LLM class F420-dependent oxidoreductase</fullName>
        <ecNumber evidence="6">1.-.-.-</ecNumber>
    </submittedName>
</protein>
<keyword evidence="3 6" id="KW-0560">Oxidoreductase</keyword>
<evidence type="ECO:0000256" key="4">
    <source>
        <dbReference type="ARBA" id="ARBA00023033"/>
    </source>
</evidence>
<dbReference type="GO" id="GO:0016491">
    <property type="term" value="F:oxidoreductase activity"/>
    <property type="evidence" value="ECO:0007669"/>
    <property type="project" value="UniProtKB-KW"/>
</dbReference>
<evidence type="ECO:0000259" key="5">
    <source>
        <dbReference type="Pfam" id="PF00296"/>
    </source>
</evidence>
<dbReference type="PANTHER" id="PTHR42847">
    <property type="entry name" value="ALKANESULFONATE MONOOXYGENASE"/>
    <property type="match status" value="1"/>
</dbReference>
<evidence type="ECO:0000256" key="3">
    <source>
        <dbReference type="ARBA" id="ARBA00023002"/>
    </source>
</evidence>
<keyword evidence="4" id="KW-0503">Monooxygenase</keyword>
<keyword evidence="2" id="KW-0288">FMN</keyword>
<dbReference type="InterPro" id="IPR036661">
    <property type="entry name" value="Luciferase-like_sf"/>
</dbReference>
<dbReference type="NCBIfam" id="TIGR03560">
    <property type="entry name" value="F420_Rv1855c"/>
    <property type="match status" value="1"/>
</dbReference>
<comment type="caution">
    <text evidence="6">The sequence shown here is derived from an EMBL/GenBank/DDBJ whole genome shotgun (WGS) entry which is preliminary data.</text>
</comment>
<reference evidence="7" key="1">
    <citation type="journal article" date="2019" name="Int. J. Syst. Evol. Microbiol.">
        <title>The Global Catalogue of Microorganisms (GCM) 10K type strain sequencing project: providing services to taxonomists for standard genome sequencing and annotation.</title>
        <authorList>
            <consortium name="The Broad Institute Genomics Platform"/>
            <consortium name="The Broad Institute Genome Sequencing Center for Infectious Disease"/>
            <person name="Wu L."/>
            <person name="Ma J."/>
        </authorList>
    </citation>
    <scope>NUCLEOTIDE SEQUENCE [LARGE SCALE GENOMIC DNA]</scope>
    <source>
        <strain evidence="7">CCUG 49018</strain>
    </source>
</reference>
<dbReference type="Proteomes" id="UP001597182">
    <property type="component" value="Unassembled WGS sequence"/>
</dbReference>
<sequence length="289" mass="31643">MEIGLHLSDLTYPNGPGALADDLTRIVTTAEEAGFARISMMDHVWQIAAHGPPEHDMLEAYTTLGYIAARTSRVGLVSWVTAVSYRAPGLLAKLVSTLDVLSGGRAWLGVGAGWNAEEAAGLGLDFPPLAQRFEMLEETLQICRQMWDPAADGPYDGTHYQLKRTLNVPAPLHRPRVLIGGGGEKKTLRLVAKYADACNIINSPELEHKLEVLRGHCEREGRDYDEIEKTVQVVLDLGDDGEKTDEFLATLERLAALGVDSIQGKLPQVWELDRVRRFGRDVIPAAAAL</sequence>
<name>A0ABW3VIU0_9PSEU</name>
<dbReference type="InterPro" id="IPR050172">
    <property type="entry name" value="SsuD_RutA_monooxygenase"/>
</dbReference>
<accession>A0ABW3VIU0</accession>
<keyword evidence="7" id="KW-1185">Reference proteome</keyword>
<dbReference type="EC" id="1.-.-.-" evidence="6"/>
<dbReference type="InterPro" id="IPR019952">
    <property type="entry name" value="F420_OxRdatse_Rv1855c_pred"/>
</dbReference>
<evidence type="ECO:0000256" key="2">
    <source>
        <dbReference type="ARBA" id="ARBA00022643"/>
    </source>
</evidence>
<proteinExistence type="predicted"/>
<organism evidence="6 7">
    <name type="scientific">Pseudonocardia benzenivorans</name>
    <dbReference type="NCBI Taxonomy" id="228005"/>
    <lineage>
        <taxon>Bacteria</taxon>
        <taxon>Bacillati</taxon>
        <taxon>Actinomycetota</taxon>
        <taxon>Actinomycetes</taxon>
        <taxon>Pseudonocardiales</taxon>
        <taxon>Pseudonocardiaceae</taxon>
        <taxon>Pseudonocardia</taxon>
    </lineage>
</organism>
<dbReference type="Gene3D" id="3.20.20.30">
    <property type="entry name" value="Luciferase-like domain"/>
    <property type="match status" value="1"/>
</dbReference>
<evidence type="ECO:0000313" key="6">
    <source>
        <dbReference type="EMBL" id="MFD1235212.1"/>
    </source>
</evidence>
<dbReference type="EMBL" id="JBHTMB010000151">
    <property type="protein sequence ID" value="MFD1235212.1"/>
    <property type="molecule type" value="Genomic_DNA"/>
</dbReference>
<dbReference type="RefSeq" id="WP_013678317.1">
    <property type="nucleotide sequence ID" value="NZ_BAABKS010000039.1"/>
</dbReference>
<keyword evidence="1" id="KW-0285">Flavoprotein</keyword>
<dbReference type="InterPro" id="IPR011251">
    <property type="entry name" value="Luciferase-like_dom"/>
</dbReference>
<evidence type="ECO:0000256" key="1">
    <source>
        <dbReference type="ARBA" id="ARBA00022630"/>
    </source>
</evidence>
<dbReference type="PANTHER" id="PTHR42847:SF4">
    <property type="entry name" value="ALKANESULFONATE MONOOXYGENASE-RELATED"/>
    <property type="match status" value="1"/>
</dbReference>
<gene>
    <name evidence="6" type="ORF">ACFQ34_18145</name>
</gene>